<organism evidence="3 4">
    <name type="scientific">Ktedonosporobacter rubrisoli</name>
    <dbReference type="NCBI Taxonomy" id="2509675"/>
    <lineage>
        <taxon>Bacteria</taxon>
        <taxon>Bacillati</taxon>
        <taxon>Chloroflexota</taxon>
        <taxon>Ktedonobacteria</taxon>
        <taxon>Ktedonobacterales</taxon>
        <taxon>Ktedonosporobacteraceae</taxon>
        <taxon>Ktedonosporobacter</taxon>
    </lineage>
</organism>
<feature type="domain" description="Macro" evidence="2">
    <location>
        <begin position="1"/>
        <end position="151"/>
    </location>
</feature>
<dbReference type="InterPro" id="IPR043472">
    <property type="entry name" value="Macro_dom-like"/>
</dbReference>
<dbReference type="Proteomes" id="UP000290365">
    <property type="component" value="Chromosome"/>
</dbReference>
<protein>
    <submittedName>
        <fullName evidence="3">Appr-1-p processing protein</fullName>
    </submittedName>
</protein>
<dbReference type="PROSITE" id="PS51154">
    <property type="entry name" value="MACRO"/>
    <property type="match status" value="1"/>
</dbReference>
<proteinExistence type="predicted"/>
<dbReference type="KEGG" id="kbs:EPA93_43250"/>
<dbReference type="PANTHER" id="PTHR12521">
    <property type="entry name" value="PROTEIN C6ORF130"/>
    <property type="match status" value="1"/>
</dbReference>
<reference evidence="3 4" key="1">
    <citation type="submission" date="2019-01" db="EMBL/GenBank/DDBJ databases">
        <title>Ktedonosporobacter rubrisoli SCAWS-G2.</title>
        <authorList>
            <person name="Huang Y."/>
            <person name="Yan B."/>
        </authorList>
    </citation>
    <scope>NUCLEOTIDE SEQUENCE [LARGE SCALE GENOMIC DNA]</scope>
    <source>
        <strain evidence="3 4">SCAWS-G2</strain>
    </source>
</reference>
<evidence type="ECO:0000256" key="1">
    <source>
        <dbReference type="ARBA" id="ARBA00035885"/>
    </source>
</evidence>
<dbReference type="InterPro" id="IPR002589">
    <property type="entry name" value="Macro_dom"/>
</dbReference>
<name>A0A4P6K3E7_KTERU</name>
<keyword evidence="4" id="KW-1185">Reference proteome</keyword>
<dbReference type="OrthoDB" id="9780211at2"/>
<sequence length="178" mass="20415">MRIDYHYGSIFQSISKVIVNAVNCVGIMGAGIARAFAMRYPNMYYVYRHDCKTGRLHVGRPCLYKACQPWILNFPTKKSWRDPSTLQYIESGLLYFTQHYKEAGITSISFPQLGTGNGGLSWENVGPLMVRYLAPLDIPVSIYIKERDWAFQLEDLQLPTAERASSQNIQQDYQGFDR</sequence>
<dbReference type="SUPFAM" id="SSF52949">
    <property type="entry name" value="Macro domain-like"/>
    <property type="match status" value="1"/>
</dbReference>
<accession>A0A4P6K3E7</accession>
<evidence type="ECO:0000313" key="3">
    <source>
        <dbReference type="EMBL" id="QBD82433.1"/>
    </source>
</evidence>
<dbReference type="CDD" id="cd02901">
    <property type="entry name" value="Macro_Poa1p-like"/>
    <property type="match status" value="1"/>
</dbReference>
<dbReference type="GO" id="GO:0140291">
    <property type="term" value="P:peptidyl-glutamate ADP-deribosylation"/>
    <property type="evidence" value="ECO:0007669"/>
    <property type="project" value="TreeGrafter"/>
</dbReference>
<dbReference type="Pfam" id="PF01661">
    <property type="entry name" value="Macro"/>
    <property type="match status" value="1"/>
</dbReference>
<comment type="catalytic activity">
    <reaction evidence="1">
        <text>an N-(ADP-alpha-D-ribosyl)-thymidine in DNA + H2O = a thymidine in DNA + ADP-D-ribose</text>
        <dbReference type="Rhea" id="RHEA:71655"/>
        <dbReference type="Rhea" id="RHEA-COMP:13556"/>
        <dbReference type="Rhea" id="RHEA-COMP:18051"/>
        <dbReference type="ChEBI" id="CHEBI:15377"/>
        <dbReference type="ChEBI" id="CHEBI:57967"/>
        <dbReference type="ChEBI" id="CHEBI:137386"/>
        <dbReference type="ChEBI" id="CHEBI:191199"/>
    </reaction>
    <physiologicalReaction direction="left-to-right" evidence="1">
        <dbReference type="Rhea" id="RHEA:71656"/>
    </physiologicalReaction>
</comment>
<gene>
    <name evidence="3" type="ORF">EPA93_43250</name>
</gene>
<dbReference type="EMBL" id="CP035758">
    <property type="protein sequence ID" value="QBD82433.1"/>
    <property type="molecule type" value="Genomic_DNA"/>
</dbReference>
<dbReference type="InterPro" id="IPR050892">
    <property type="entry name" value="ADP-ribose_metab_enzymes"/>
</dbReference>
<evidence type="ECO:0000259" key="2">
    <source>
        <dbReference type="PROSITE" id="PS51154"/>
    </source>
</evidence>
<dbReference type="AlphaFoldDB" id="A0A4P6K3E7"/>
<dbReference type="SMART" id="SM00506">
    <property type="entry name" value="A1pp"/>
    <property type="match status" value="1"/>
</dbReference>
<evidence type="ECO:0000313" key="4">
    <source>
        <dbReference type="Proteomes" id="UP000290365"/>
    </source>
</evidence>
<dbReference type="RefSeq" id="WP_129893502.1">
    <property type="nucleotide sequence ID" value="NZ_CP035758.1"/>
</dbReference>
<dbReference type="PANTHER" id="PTHR12521:SF0">
    <property type="entry name" value="ADP-RIBOSE GLYCOHYDROLASE OARD1"/>
    <property type="match status" value="1"/>
</dbReference>
<dbReference type="Gene3D" id="3.40.220.10">
    <property type="entry name" value="Leucine Aminopeptidase, subunit E, domain 1"/>
    <property type="match status" value="1"/>
</dbReference>